<dbReference type="Proteomes" id="UP001302676">
    <property type="component" value="Unassembled WGS sequence"/>
</dbReference>
<name>A0AAN6ZNB9_9PEZI</name>
<comment type="caution">
    <text evidence="2">The sequence shown here is derived from an EMBL/GenBank/DDBJ whole genome shotgun (WGS) entry which is preliminary data.</text>
</comment>
<dbReference type="RefSeq" id="XP_062638188.1">
    <property type="nucleotide sequence ID" value="XM_062780322.1"/>
</dbReference>
<dbReference type="EMBL" id="MU853574">
    <property type="protein sequence ID" value="KAK4144817.1"/>
    <property type="molecule type" value="Genomic_DNA"/>
</dbReference>
<gene>
    <name evidence="2" type="ORF">C8A04DRAFT_27544</name>
</gene>
<sequence length="283" mass="30904">MANPQKTYFLPPSWDYHPSGPIQLGNLILSPSDPADALNGPTCPRPLPESLFPPVPKTNETWSTTTTTTQRYGIFTELLAPVLGLGANTAVDHTARGTSTFRFAESETREFAPTPDFVRACLAASPDALEVLAHARFRNPLYMVTAVKVVRGAQVEVGRVREGGVEFKVGVDATMLGAPVTLGPEVNVVRGREESAAFDAAGEFVFAFRLRKIVVRRRTGQVLRTEPFISGAMYDAERPAEVEKFVVDEEACQELSVEEGDAWETVVGDGEEVVYVRPTEKGY</sequence>
<dbReference type="AlphaFoldDB" id="A0AAN6ZNB9"/>
<dbReference type="GeneID" id="87816935"/>
<proteinExistence type="predicted"/>
<feature type="region of interest" description="Disordered" evidence="1">
    <location>
        <begin position="33"/>
        <end position="60"/>
    </location>
</feature>
<evidence type="ECO:0000313" key="2">
    <source>
        <dbReference type="EMBL" id="KAK4144817.1"/>
    </source>
</evidence>
<reference evidence="2" key="2">
    <citation type="submission" date="2023-05" db="EMBL/GenBank/DDBJ databases">
        <authorList>
            <consortium name="Lawrence Berkeley National Laboratory"/>
            <person name="Steindorff A."/>
            <person name="Hensen N."/>
            <person name="Bonometti L."/>
            <person name="Westerberg I."/>
            <person name="Brannstrom I.O."/>
            <person name="Guillou S."/>
            <person name="Cros-Aarteil S."/>
            <person name="Calhoun S."/>
            <person name="Haridas S."/>
            <person name="Kuo A."/>
            <person name="Mondo S."/>
            <person name="Pangilinan J."/>
            <person name="Riley R."/>
            <person name="Labutti K."/>
            <person name="Andreopoulos B."/>
            <person name="Lipzen A."/>
            <person name="Chen C."/>
            <person name="Yanf M."/>
            <person name="Daum C."/>
            <person name="Ng V."/>
            <person name="Clum A."/>
            <person name="Ohm R."/>
            <person name="Martin F."/>
            <person name="Silar P."/>
            <person name="Natvig D."/>
            <person name="Lalanne C."/>
            <person name="Gautier V."/>
            <person name="Ament-Velasquez S.L."/>
            <person name="Kruys A."/>
            <person name="Hutchinson M.I."/>
            <person name="Powell A.J."/>
            <person name="Barry K."/>
            <person name="Miller A.N."/>
            <person name="Grigoriev I.V."/>
            <person name="Debuchy R."/>
            <person name="Gladieux P."/>
            <person name="Thoren M.H."/>
            <person name="Johannesson H."/>
        </authorList>
    </citation>
    <scope>NUCLEOTIDE SEQUENCE</scope>
    <source>
        <strain evidence="2">CBS 141.50</strain>
    </source>
</reference>
<accession>A0AAN6ZNB9</accession>
<evidence type="ECO:0000313" key="3">
    <source>
        <dbReference type="Proteomes" id="UP001302676"/>
    </source>
</evidence>
<feature type="compositionally biased region" description="Pro residues" evidence="1">
    <location>
        <begin position="43"/>
        <end position="56"/>
    </location>
</feature>
<keyword evidence="3" id="KW-1185">Reference proteome</keyword>
<organism evidence="2 3">
    <name type="scientific">Dichotomopilus funicola</name>
    <dbReference type="NCBI Taxonomy" id="1934379"/>
    <lineage>
        <taxon>Eukaryota</taxon>
        <taxon>Fungi</taxon>
        <taxon>Dikarya</taxon>
        <taxon>Ascomycota</taxon>
        <taxon>Pezizomycotina</taxon>
        <taxon>Sordariomycetes</taxon>
        <taxon>Sordariomycetidae</taxon>
        <taxon>Sordariales</taxon>
        <taxon>Chaetomiaceae</taxon>
        <taxon>Dichotomopilus</taxon>
    </lineage>
</organism>
<reference evidence="2" key="1">
    <citation type="journal article" date="2023" name="Mol. Phylogenet. Evol.">
        <title>Genome-scale phylogeny and comparative genomics of the fungal order Sordariales.</title>
        <authorList>
            <person name="Hensen N."/>
            <person name="Bonometti L."/>
            <person name="Westerberg I."/>
            <person name="Brannstrom I.O."/>
            <person name="Guillou S."/>
            <person name="Cros-Aarteil S."/>
            <person name="Calhoun S."/>
            <person name="Haridas S."/>
            <person name="Kuo A."/>
            <person name="Mondo S."/>
            <person name="Pangilinan J."/>
            <person name="Riley R."/>
            <person name="LaButti K."/>
            <person name="Andreopoulos B."/>
            <person name="Lipzen A."/>
            <person name="Chen C."/>
            <person name="Yan M."/>
            <person name="Daum C."/>
            <person name="Ng V."/>
            <person name="Clum A."/>
            <person name="Steindorff A."/>
            <person name="Ohm R.A."/>
            <person name="Martin F."/>
            <person name="Silar P."/>
            <person name="Natvig D.O."/>
            <person name="Lalanne C."/>
            <person name="Gautier V."/>
            <person name="Ament-Velasquez S.L."/>
            <person name="Kruys A."/>
            <person name="Hutchinson M.I."/>
            <person name="Powell A.J."/>
            <person name="Barry K."/>
            <person name="Miller A.N."/>
            <person name="Grigoriev I.V."/>
            <person name="Debuchy R."/>
            <person name="Gladieux P."/>
            <person name="Hiltunen Thoren M."/>
            <person name="Johannesson H."/>
        </authorList>
    </citation>
    <scope>NUCLEOTIDE SEQUENCE</scope>
    <source>
        <strain evidence="2">CBS 141.50</strain>
    </source>
</reference>
<protein>
    <submittedName>
        <fullName evidence="2">Uncharacterized protein</fullName>
    </submittedName>
</protein>
<evidence type="ECO:0000256" key="1">
    <source>
        <dbReference type="SAM" id="MobiDB-lite"/>
    </source>
</evidence>